<evidence type="ECO:0000256" key="1">
    <source>
        <dbReference type="SAM" id="Phobius"/>
    </source>
</evidence>
<dbReference type="EMBL" id="JASWJB010000415">
    <property type="protein sequence ID" value="KAK2590627.1"/>
    <property type="molecule type" value="Genomic_DNA"/>
</dbReference>
<reference evidence="2" key="1">
    <citation type="submission" date="2023-06" db="EMBL/GenBank/DDBJ databases">
        <title>Conoideocrella luteorostrata (Hypocreales: Clavicipitaceae), a potential biocontrol fungus for elongate hemlock scale in United States Christmas tree production areas.</title>
        <authorList>
            <person name="Barrett H."/>
            <person name="Lovett B."/>
            <person name="Macias A.M."/>
            <person name="Stajich J.E."/>
            <person name="Kasson M.T."/>
        </authorList>
    </citation>
    <scope>NUCLEOTIDE SEQUENCE</scope>
    <source>
        <strain evidence="2">ARSEF 14590</strain>
    </source>
</reference>
<dbReference type="Proteomes" id="UP001251528">
    <property type="component" value="Unassembled WGS sequence"/>
</dbReference>
<feature type="transmembrane region" description="Helical" evidence="1">
    <location>
        <begin position="378"/>
        <end position="403"/>
    </location>
</feature>
<comment type="caution">
    <text evidence="2">The sequence shown here is derived from an EMBL/GenBank/DDBJ whole genome shotgun (WGS) entry which is preliminary data.</text>
</comment>
<dbReference type="Gene3D" id="1.20.58.340">
    <property type="entry name" value="Magnesium transport protein CorA, transmembrane region"/>
    <property type="match status" value="1"/>
</dbReference>
<keyword evidence="1" id="KW-0472">Membrane</keyword>
<gene>
    <name evidence="2" type="ORF">QQS21_011693</name>
</gene>
<feature type="transmembrane region" description="Helical" evidence="1">
    <location>
        <begin position="423"/>
        <end position="444"/>
    </location>
</feature>
<evidence type="ECO:0000313" key="2">
    <source>
        <dbReference type="EMBL" id="KAK2590627.1"/>
    </source>
</evidence>
<accession>A0AAJ0CDP7</accession>
<keyword evidence="1" id="KW-0812">Transmembrane</keyword>
<dbReference type="AlphaFoldDB" id="A0AAJ0CDP7"/>
<sequence>MEDIYRNLSTLDCWGRGWGTERSYQATELWQNDKTGVVSVKSKKIDPVNVNGWVAEETAGSDDDAQTLILRLVWLDVDVRDKVIRQSEETTKFVVNAFGLKLAYGYARSCLAGATELPLQTHGQDADLRSYCVCYTPKVAAVWSQRQQRKDKTGNGRPLTQAIFFVQEDEKKSLQMILEGKWSPDVYRNAIFPALPVAFLLGAQIDETVGAIKNDLRAVERRTGYHNFASRHESPAKEELGELSAKTSGTSAKLASTLRKSKTLEKLLSFMQRVLGEAAAKYQERLRDLSPEEPASDDSPEGDIRGCSLLKNHVSVLQERQEMQVMDTDYTLKRVQVQIDALFSIIQQQDAMHNLELSKSTHEIAYFSYRDSASMKTLAVVTMFFLPGSFVSALFSTQCFEWAGVDLRSASIGVKPTPQFRLYWAITIPLTLMTFLLYFLWLGFQKWNRDRLFHSGDDRKNMKLERSLTPKSMEEAEGRILARRRRETMLEKSSSAAAGHTW</sequence>
<keyword evidence="1" id="KW-1133">Transmembrane helix</keyword>
<keyword evidence="3" id="KW-1185">Reference proteome</keyword>
<evidence type="ECO:0000313" key="3">
    <source>
        <dbReference type="Proteomes" id="UP001251528"/>
    </source>
</evidence>
<name>A0AAJ0CDP7_9HYPO</name>
<protein>
    <submittedName>
        <fullName evidence="2">Uncharacterized protein</fullName>
    </submittedName>
</protein>
<proteinExistence type="predicted"/>
<organism evidence="2 3">
    <name type="scientific">Conoideocrella luteorostrata</name>
    <dbReference type="NCBI Taxonomy" id="1105319"/>
    <lineage>
        <taxon>Eukaryota</taxon>
        <taxon>Fungi</taxon>
        <taxon>Dikarya</taxon>
        <taxon>Ascomycota</taxon>
        <taxon>Pezizomycotina</taxon>
        <taxon>Sordariomycetes</taxon>
        <taxon>Hypocreomycetidae</taxon>
        <taxon>Hypocreales</taxon>
        <taxon>Clavicipitaceae</taxon>
        <taxon>Conoideocrella</taxon>
    </lineage>
</organism>